<dbReference type="SUPFAM" id="SSF54736">
    <property type="entry name" value="ClpS-like"/>
    <property type="match status" value="1"/>
</dbReference>
<evidence type="ECO:0000313" key="4">
    <source>
        <dbReference type="Proteomes" id="UP000244906"/>
    </source>
</evidence>
<comment type="similarity">
    <text evidence="1">Belongs to the ClpS family.</text>
</comment>
<dbReference type="NCBIfam" id="NF000670">
    <property type="entry name" value="PRK00033.1-3"/>
    <property type="match status" value="1"/>
</dbReference>
<keyword evidence="3" id="KW-0645">Protease</keyword>
<dbReference type="Gene3D" id="3.30.1390.10">
    <property type="match status" value="1"/>
</dbReference>
<feature type="domain" description="Adaptor protein ClpS core" evidence="2">
    <location>
        <begin position="25"/>
        <end position="103"/>
    </location>
</feature>
<dbReference type="PANTHER" id="PTHR33473:SF19">
    <property type="entry name" value="ATP-DEPENDENT CLP PROTEASE ADAPTER PROTEIN CLPS"/>
    <property type="match status" value="1"/>
</dbReference>
<name>A0A2V1H1I0_9GAMM</name>
<dbReference type="Pfam" id="PF02617">
    <property type="entry name" value="ClpS"/>
    <property type="match status" value="1"/>
</dbReference>
<dbReference type="Proteomes" id="UP000244906">
    <property type="component" value="Unassembled WGS sequence"/>
</dbReference>
<dbReference type="GO" id="GO:0006508">
    <property type="term" value="P:proteolysis"/>
    <property type="evidence" value="ECO:0007669"/>
    <property type="project" value="UniProtKB-UniRule"/>
</dbReference>
<proteinExistence type="inferred from homology"/>
<evidence type="ECO:0000256" key="1">
    <source>
        <dbReference type="HAMAP-Rule" id="MF_00302"/>
    </source>
</evidence>
<dbReference type="InterPro" id="IPR014719">
    <property type="entry name" value="Ribosomal_bL12_C/ClpS-like"/>
</dbReference>
<reference evidence="3 4" key="1">
    <citation type="submission" date="2018-04" db="EMBL/GenBank/DDBJ databases">
        <title>Thalassorhabdus spongiae gen. nov., sp. nov., isolated from a marine sponge in South-West Iceland.</title>
        <authorList>
            <person name="Knobloch S."/>
            <person name="Daussin A."/>
            <person name="Johannsson R."/>
            <person name="Marteinsson V.T."/>
        </authorList>
    </citation>
    <scope>NUCLEOTIDE SEQUENCE [LARGE SCALE GENOMIC DNA]</scope>
    <source>
        <strain evidence="3 4">Hp12</strain>
    </source>
</reference>
<dbReference type="OrthoDB" id="9796121at2"/>
<dbReference type="FunFam" id="3.30.1390.10:FF:000002">
    <property type="entry name" value="ATP-dependent Clp protease adapter protein ClpS"/>
    <property type="match status" value="1"/>
</dbReference>
<dbReference type="GO" id="GO:0008233">
    <property type="term" value="F:peptidase activity"/>
    <property type="evidence" value="ECO:0007669"/>
    <property type="project" value="UniProtKB-KW"/>
</dbReference>
<dbReference type="AlphaFoldDB" id="A0A2V1H1I0"/>
<dbReference type="RefSeq" id="WP_116686135.1">
    <property type="nucleotide sequence ID" value="NZ_CAWNYD010000001.1"/>
</dbReference>
<keyword evidence="3" id="KW-0378">Hydrolase</keyword>
<comment type="caution">
    <text evidence="3">The sequence shown here is derived from an EMBL/GenBank/DDBJ whole genome shotgun (WGS) entry which is preliminary data.</text>
</comment>
<sequence length="109" mass="12279">MKSGGVQTGYENDFEVEVAPPELQPPAMYQVILMNDDFTPMDFVIQVLGQFFSHSQESATEVMLQVHHQGRGVCGIYTRDIAETKVACVNEFSRRNQHPLLCTMEKVEG</sequence>
<dbReference type="HAMAP" id="MF_00302">
    <property type="entry name" value="ClpS"/>
    <property type="match status" value="1"/>
</dbReference>
<dbReference type="InterPro" id="IPR003769">
    <property type="entry name" value="ClpS_core"/>
</dbReference>
<accession>A0A2V1H1I0</accession>
<evidence type="ECO:0000259" key="2">
    <source>
        <dbReference type="Pfam" id="PF02617"/>
    </source>
</evidence>
<dbReference type="PANTHER" id="PTHR33473">
    <property type="entry name" value="ATP-DEPENDENT CLP PROTEASE ADAPTER PROTEIN CLPS1, CHLOROPLASTIC"/>
    <property type="match status" value="1"/>
</dbReference>
<dbReference type="InterPro" id="IPR022935">
    <property type="entry name" value="ClpS"/>
</dbReference>
<evidence type="ECO:0000313" key="3">
    <source>
        <dbReference type="EMBL" id="PVZ72549.1"/>
    </source>
</evidence>
<dbReference type="GO" id="GO:0030163">
    <property type="term" value="P:protein catabolic process"/>
    <property type="evidence" value="ECO:0007669"/>
    <property type="project" value="InterPro"/>
</dbReference>
<keyword evidence="4" id="KW-1185">Reference proteome</keyword>
<comment type="function">
    <text evidence="1">Involved in the modulation of the specificity of the ClpAP-mediated ATP-dependent protein degradation.</text>
</comment>
<comment type="subunit">
    <text evidence="1">Binds to the N-terminal domain of the chaperone ClpA.</text>
</comment>
<dbReference type="EMBL" id="QDDL01000001">
    <property type="protein sequence ID" value="PVZ72549.1"/>
    <property type="molecule type" value="Genomic_DNA"/>
</dbReference>
<organism evidence="3 4">
    <name type="scientific">Pelagibaculum spongiae</name>
    <dbReference type="NCBI Taxonomy" id="2080658"/>
    <lineage>
        <taxon>Bacteria</taxon>
        <taxon>Pseudomonadati</taxon>
        <taxon>Pseudomonadota</taxon>
        <taxon>Gammaproteobacteria</taxon>
        <taxon>Oceanospirillales</taxon>
        <taxon>Pelagibaculum</taxon>
    </lineage>
</organism>
<dbReference type="NCBIfam" id="NF000672">
    <property type="entry name" value="PRK00033.1-5"/>
    <property type="match status" value="1"/>
</dbReference>
<gene>
    <name evidence="1" type="primary">clpS</name>
    <name evidence="3" type="ORF">DC094_00120</name>
</gene>
<protein>
    <recommendedName>
        <fullName evidence="1">ATP-dependent Clp protease adapter protein ClpS</fullName>
    </recommendedName>
</protein>